<dbReference type="PANTHER" id="PTHR37691:SF1">
    <property type="entry name" value="BLR3518 PROTEIN"/>
    <property type="match status" value="1"/>
</dbReference>
<gene>
    <name evidence="2" type="ORF">PCE31107_00274</name>
</gene>
<feature type="signal peptide" evidence="1">
    <location>
        <begin position="1"/>
        <end position="26"/>
    </location>
</feature>
<name>A0A5E4RQF0_9BURK</name>
<dbReference type="EMBL" id="CABPRY010000001">
    <property type="protein sequence ID" value="VVD64289.1"/>
    <property type="molecule type" value="Genomic_DNA"/>
</dbReference>
<dbReference type="AlphaFoldDB" id="A0A5E4RQF0"/>
<dbReference type="Proteomes" id="UP000396788">
    <property type="component" value="Unassembled WGS sequence"/>
</dbReference>
<sequence length="140" mass="15463">MKTLLRGLLAAFLFAAFAVPATQAFARDKVVYHINDAEQQALAALRNVRNQLDTVPDTDIVVVAHAKGVDFLMESYKDAATVGPLIAALHARGVKFEVCEITMKQRNLKKDQFVLDADFTPSGVVEITRLQQKGYAYIKP</sequence>
<evidence type="ECO:0000256" key="1">
    <source>
        <dbReference type="SAM" id="SignalP"/>
    </source>
</evidence>
<protein>
    <submittedName>
        <fullName evidence="2">Signal peptide protein</fullName>
    </submittedName>
</protein>
<dbReference type="SUPFAM" id="SSF75169">
    <property type="entry name" value="DsrEFH-like"/>
    <property type="match status" value="1"/>
</dbReference>
<feature type="chain" id="PRO_5022903756" evidence="1">
    <location>
        <begin position="27"/>
        <end position="140"/>
    </location>
</feature>
<proteinExistence type="predicted"/>
<accession>A0A5E4RQF0</accession>
<dbReference type="InterPro" id="IPR003787">
    <property type="entry name" value="Sulphur_relay_DsrE/F-like"/>
</dbReference>
<keyword evidence="1" id="KW-0732">Signal</keyword>
<dbReference type="Gene3D" id="3.40.1260.10">
    <property type="entry name" value="DsrEFH-like"/>
    <property type="match status" value="1"/>
</dbReference>
<dbReference type="RefSeq" id="WP_130024529.1">
    <property type="nucleotide sequence ID" value="NZ_CABPRY010000001.1"/>
</dbReference>
<dbReference type="InterPro" id="IPR027396">
    <property type="entry name" value="DsrEFH-like"/>
</dbReference>
<dbReference type="Pfam" id="PF02635">
    <property type="entry name" value="DsrE"/>
    <property type="match status" value="1"/>
</dbReference>
<evidence type="ECO:0000313" key="2">
    <source>
        <dbReference type="EMBL" id="VVD64289.1"/>
    </source>
</evidence>
<reference evidence="2 3" key="1">
    <citation type="submission" date="2019-08" db="EMBL/GenBank/DDBJ databases">
        <authorList>
            <person name="Peeters C."/>
        </authorList>
    </citation>
    <scope>NUCLEOTIDE SEQUENCE [LARGE SCALE GENOMIC DNA]</scope>
    <source>
        <strain evidence="2 3">LMG 31107</strain>
    </source>
</reference>
<evidence type="ECO:0000313" key="3">
    <source>
        <dbReference type="Proteomes" id="UP000396788"/>
    </source>
</evidence>
<dbReference type="PANTHER" id="PTHR37691">
    <property type="entry name" value="BLR3518 PROTEIN"/>
    <property type="match status" value="1"/>
</dbReference>
<organism evidence="2 3">
    <name type="scientific">Pandoraea cepalis</name>
    <dbReference type="NCBI Taxonomy" id="2508294"/>
    <lineage>
        <taxon>Bacteria</taxon>
        <taxon>Pseudomonadati</taxon>
        <taxon>Pseudomonadota</taxon>
        <taxon>Betaproteobacteria</taxon>
        <taxon>Burkholderiales</taxon>
        <taxon>Burkholderiaceae</taxon>
        <taxon>Pandoraea</taxon>
    </lineage>
</organism>